<sequence>MKTHRKTCSAVCLAFQTASKPAVSIRHPSEDIMSLKTRLTEDMKTAMRTKDQVSLGTIRLINAAVKQFEVDERTEADDAKITAILTKMVKQRKDGAKIYTEAGRQDLADKENAEIDVLHRYLPQMLSAGEIRTAVEAAVAETGAAGMADMGKVMVVLKTRLAGKADMGEVNKILKTVLTA</sequence>
<evidence type="ECO:0000313" key="1">
    <source>
        <dbReference type="EMBL" id="SUA24997.1"/>
    </source>
</evidence>
<name>A0A378W0J7_NEIGO</name>
<dbReference type="Gene3D" id="1.10.1510.10">
    <property type="entry name" value="Uncharacterised protein YqeY/AIM41 PF09424, N-terminal domain"/>
    <property type="match status" value="1"/>
</dbReference>
<dbReference type="GO" id="GO:0016884">
    <property type="term" value="F:carbon-nitrogen ligase activity, with glutamine as amido-N-donor"/>
    <property type="evidence" value="ECO:0007669"/>
    <property type="project" value="InterPro"/>
</dbReference>
<dbReference type="InterPro" id="IPR019004">
    <property type="entry name" value="YqeY/Aim41"/>
</dbReference>
<reference evidence="1" key="1">
    <citation type="submission" date="2018-06" db="EMBL/GenBank/DDBJ databases">
        <authorList>
            <consortium name="Pathogen Informatics"/>
            <person name="Doyle S."/>
        </authorList>
    </citation>
    <scope>NUCLEOTIDE SEQUENCE [LARGE SCALE GENOMIC DNA]</scope>
    <source>
        <strain evidence="1">NCTC11421</strain>
    </source>
</reference>
<dbReference type="EMBL" id="UGRI01000001">
    <property type="protein sequence ID" value="SUA24997.1"/>
    <property type="molecule type" value="Genomic_DNA"/>
</dbReference>
<dbReference type="InterPro" id="IPR003789">
    <property type="entry name" value="Asn/Gln_tRNA_amidoTrase-B-like"/>
</dbReference>
<dbReference type="Pfam" id="PF09424">
    <property type="entry name" value="YqeY"/>
    <property type="match status" value="1"/>
</dbReference>
<dbReference type="InterPro" id="IPR023168">
    <property type="entry name" value="GatB_Yqey_C_2"/>
</dbReference>
<dbReference type="Gene3D" id="1.10.10.410">
    <property type="match status" value="1"/>
</dbReference>
<gene>
    <name evidence="1" type="primary">yqeY</name>
    <name evidence="1" type="ORF">NCTC11421_03005</name>
</gene>
<accession>A0A378W0J7</accession>
<dbReference type="PANTHER" id="PTHR28055:SF1">
    <property type="entry name" value="ALTERED INHERITANCE OF MITOCHONDRIA PROTEIN 41, MITOCHONDRIAL"/>
    <property type="match status" value="1"/>
</dbReference>
<proteinExistence type="predicted"/>
<protein>
    <submittedName>
        <fullName evidence="1">GatB/Yqey domain-containing protein</fullName>
    </submittedName>
</protein>
<dbReference type="SUPFAM" id="SSF89095">
    <property type="entry name" value="GatB/YqeY motif"/>
    <property type="match status" value="1"/>
</dbReference>
<dbReference type="AlphaFoldDB" id="A0A378W0J7"/>
<dbReference type="PANTHER" id="PTHR28055">
    <property type="entry name" value="ALTERED INHERITANCE OF MITOCHONDRIA PROTEIN 41, MITOCHONDRIAL"/>
    <property type="match status" value="1"/>
</dbReference>
<dbReference type="InterPro" id="IPR042184">
    <property type="entry name" value="YqeY/Aim41_N"/>
</dbReference>
<organism evidence="1">
    <name type="scientific">Neisseria gonorrhoeae</name>
    <dbReference type="NCBI Taxonomy" id="485"/>
    <lineage>
        <taxon>Bacteria</taxon>
        <taxon>Pseudomonadati</taxon>
        <taxon>Pseudomonadota</taxon>
        <taxon>Betaproteobacteria</taxon>
        <taxon>Neisseriales</taxon>
        <taxon>Neisseriaceae</taxon>
        <taxon>Neisseria</taxon>
    </lineage>
</organism>